<evidence type="ECO:0000313" key="2">
    <source>
        <dbReference type="Proteomes" id="UP000295550"/>
    </source>
</evidence>
<name>A0A4R4JPQ6_PHOLU</name>
<dbReference type="Proteomes" id="UP000295550">
    <property type="component" value="Unassembled WGS sequence"/>
</dbReference>
<organism evidence="1 2">
    <name type="scientific">Photorhabdus luminescens subsp. mexicana</name>
    <dbReference type="NCBI Taxonomy" id="2100167"/>
    <lineage>
        <taxon>Bacteria</taxon>
        <taxon>Pseudomonadati</taxon>
        <taxon>Pseudomonadota</taxon>
        <taxon>Gammaproteobacteria</taxon>
        <taxon>Enterobacterales</taxon>
        <taxon>Morganellaceae</taxon>
        <taxon>Photorhabdus</taxon>
    </lineage>
</organism>
<accession>A0A4R4JPQ6</accession>
<protein>
    <submittedName>
        <fullName evidence="1">Uncharacterized protein</fullName>
    </submittedName>
</protein>
<evidence type="ECO:0000313" key="1">
    <source>
        <dbReference type="EMBL" id="TDB55631.1"/>
    </source>
</evidence>
<proteinExistence type="predicted"/>
<comment type="caution">
    <text evidence="1">The sequence shown here is derived from an EMBL/GenBank/DDBJ whole genome shotgun (WGS) entry which is preliminary data.</text>
</comment>
<dbReference type="EMBL" id="PUJX01000003">
    <property type="protein sequence ID" value="TDB55631.1"/>
    <property type="molecule type" value="Genomic_DNA"/>
</dbReference>
<gene>
    <name evidence="1" type="ORF">C5468_03115</name>
</gene>
<reference evidence="1 2" key="1">
    <citation type="journal article" date="2019" name="Int. J. Syst. Evol. Microbiol.">
        <title>Photorhabdus khanii subsp. guanajuatensis subsp. nov., isolated from Heterorhabditis atacamensis, and Photorhabdus luminescens subsp. mexicana subsp. nov., isolated from Heterorhabditis mexicana entomopathogenic nematodes.</title>
        <authorList>
            <person name="Machado R.A.R."/>
            <person name="Bruno P."/>
            <person name="Arce C.C.M."/>
            <person name="Liechti N."/>
            <person name="Kohler A."/>
            <person name="Bernal J."/>
            <person name="Bruggmann R."/>
            <person name="Turlings T.C.J."/>
        </authorList>
    </citation>
    <scope>NUCLEOTIDE SEQUENCE [LARGE SCALE GENOMIC DNA]</scope>
    <source>
        <strain evidence="1 2">MEX47-22</strain>
    </source>
</reference>
<sequence length="61" mass="6959">MLNPAYQASFPSFIVHHPDTNILPGNSNTFRTTMIENPLYCEKPNIVDKNEGSTPFWMEDS</sequence>
<dbReference type="AlphaFoldDB" id="A0A4R4JPQ6"/>